<dbReference type="Proteomes" id="UP000053573">
    <property type="component" value="Unassembled WGS sequence"/>
</dbReference>
<feature type="region of interest" description="Disordered" evidence="1">
    <location>
        <begin position="1"/>
        <end position="195"/>
    </location>
</feature>
<evidence type="ECO:0000313" key="3">
    <source>
        <dbReference type="Proteomes" id="UP000053573"/>
    </source>
</evidence>
<comment type="caution">
    <text evidence="2">The sequence shown here is derived from an EMBL/GenBank/DDBJ whole genome shotgun (WGS) entry which is preliminary data.</text>
</comment>
<evidence type="ECO:0000313" key="2">
    <source>
        <dbReference type="EMBL" id="KLJ12852.1"/>
    </source>
</evidence>
<proteinExistence type="predicted"/>
<feature type="region of interest" description="Disordered" evidence="1">
    <location>
        <begin position="247"/>
        <end position="307"/>
    </location>
</feature>
<gene>
    <name evidence="2" type="ORF">EMPG_12148</name>
</gene>
<dbReference type="AlphaFoldDB" id="A0A0H1BPC6"/>
<dbReference type="EMBL" id="LDEV01000655">
    <property type="protein sequence ID" value="KLJ12852.1"/>
    <property type="molecule type" value="Genomic_DNA"/>
</dbReference>
<protein>
    <submittedName>
        <fullName evidence="2">Uncharacterized protein</fullName>
    </submittedName>
</protein>
<dbReference type="OrthoDB" id="26569at2759"/>
<dbReference type="STRING" id="2060906.A0A0H1BPC6"/>
<feature type="compositionally biased region" description="Polar residues" evidence="1">
    <location>
        <begin position="128"/>
        <end position="143"/>
    </location>
</feature>
<feature type="compositionally biased region" description="Low complexity" evidence="1">
    <location>
        <begin position="288"/>
        <end position="307"/>
    </location>
</feature>
<sequence length="307" mass="33025">MDPFASPHDRPAPPTYDEDPPSYAFPGEPSVLDASGDNMTTSTPSIVRSNAASMRLLPSGESNLGNGGNDASDLGSAGRFRRRQNPPSRQQYVTLRDDSPAFNICTPTSTALKGVPRSALVKGKSTEDSVQPTQEKGTLSSGPAPSLRHVPMVSTGEALDLPTIPPTSKKQLRVTWKDEAPEQGRSPTQGGLGRTKTICRRKPRVSNMVPEPLRLASPKPPAHMLPQRADGLTKSITLSSLEKHLKAQQFPNSEKPKSDILTDNVRIRSPISMVRPSPQRYHPLHQQSASTSSLPPSRPSSSLGQAP</sequence>
<feature type="compositionally biased region" description="Polar residues" evidence="1">
    <location>
        <begin position="37"/>
        <end position="52"/>
    </location>
</feature>
<reference evidence="3" key="1">
    <citation type="journal article" date="2015" name="PLoS Genet.">
        <title>The dynamic genome and transcriptome of the human fungal pathogen Blastomyces and close relative Emmonsia.</title>
        <authorList>
            <person name="Munoz J.F."/>
            <person name="Gauthier G.M."/>
            <person name="Desjardins C.A."/>
            <person name="Gallo J.E."/>
            <person name="Holder J."/>
            <person name="Sullivan T.D."/>
            <person name="Marty A.J."/>
            <person name="Carmen J.C."/>
            <person name="Chen Z."/>
            <person name="Ding L."/>
            <person name="Gujja S."/>
            <person name="Magrini V."/>
            <person name="Misas E."/>
            <person name="Mitreva M."/>
            <person name="Priest M."/>
            <person name="Saif S."/>
            <person name="Whiston E.A."/>
            <person name="Young S."/>
            <person name="Zeng Q."/>
            <person name="Goldman W.E."/>
            <person name="Mardis E.R."/>
            <person name="Taylor J.W."/>
            <person name="McEwen J.G."/>
            <person name="Clay O.K."/>
            <person name="Klein B.S."/>
            <person name="Cuomo C.A."/>
        </authorList>
    </citation>
    <scope>NUCLEOTIDE SEQUENCE [LARGE SCALE GENOMIC DNA]</scope>
    <source>
        <strain evidence="3">UAMH 139</strain>
    </source>
</reference>
<feature type="non-terminal residue" evidence="2">
    <location>
        <position position="307"/>
    </location>
</feature>
<accession>A0A0H1BPC6</accession>
<organism evidence="2 3">
    <name type="scientific">Blastomyces silverae</name>
    <dbReference type="NCBI Taxonomy" id="2060906"/>
    <lineage>
        <taxon>Eukaryota</taxon>
        <taxon>Fungi</taxon>
        <taxon>Dikarya</taxon>
        <taxon>Ascomycota</taxon>
        <taxon>Pezizomycotina</taxon>
        <taxon>Eurotiomycetes</taxon>
        <taxon>Eurotiomycetidae</taxon>
        <taxon>Onygenales</taxon>
        <taxon>Ajellomycetaceae</taxon>
        <taxon>Blastomyces</taxon>
    </lineage>
</organism>
<keyword evidence="3" id="KW-1185">Reference proteome</keyword>
<evidence type="ECO:0000256" key="1">
    <source>
        <dbReference type="SAM" id="MobiDB-lite"/>
    </source>
</evidence>
<name>A0A0H1BPC6_9EURO</name>